<dbReference type="RefSeq" id="WP_239129382.1">
    <property type="nucleotide sequence ID" value="NZ_BAAAYJ010000112.1"/>
</dbReference>
<evidence type="ECO:0000313" key="2">
    <source>
        <dbReference type="EMBL" id="GIE47701.1"/>
    </source>
</evidence>
<dbReference type="InterPro" id="IPR050049">
    <property type="entry name" value="Dodecin_bact"/>
</dbReference>
<dbReference type="Pfam" id="PF07311">
    <property type="entry name" value="Dodecin"/>
    <property type="match status" value="1"/>
</dbReference>
<comment type="caution">
    <text evidence="2">The sequence shown here is derived from an EMBL/GenBank/DDBJ whole genome shotgun (WGS) entry which is preliminary data.</text>
</comment>
<dbReference type="NCBIfam" id="NF043052">
    <property type="entry name" value="DodecBact"/>
    <property type="match status" value="1"/>
</dbReference>
<dbReference type="EMBL" id="BOMQ01000016">
    <property type="protein sequence ID" value="GIE47701.1"/>
    <property type="molecule type" value="Genomic_DNA"/>
</dbReference>
<name>A0A919JEH2_9ACTN</name>
<feature type="region of interest" description="Disordered" evidence="1">
    <location>
        <begin position="69"/>
        <end position="104"/>
    </location>
</feature>
<dbReference type="AlphaFoldDB" id="A0A919JEH2"/>
<proteinExistence type="predicted"/>
<reference evidence="2" key="1">
    <citation type="submission" date="2021-01" db="EMBL/GenBank/DDBJ databases">
        <title>Whole genome shotgun sequence of Actinoplanes nipponensis NBRC 14063.</title>
        <authorList>
            <person name="Komaki H."/>
            <person name="Tamura T."/>
        </authorList>
    </citation>
    <scope>NUCLEOTIDE SEQUENCE</scope>
    <source>
        <strain evidence="2">NBRC 14063</strain>
    </source>
</reference>
<sequence>MPCNRDTGPLAVSDVAGASAWRATSTYSSCRQDLDGGVRQLALPLPSPRGVATAFLVAVLALTAVATADPADPGRGRRSATPGIRSRRAGRGAAPVRQGGGHRFKPEEAVMSNHVYRLSEVVGSSPTSVDDAIRTAIRKAAQTVRNIDWFETQEIRGQVVDGDIAYFQVRMKIGFRVED</sequence>
<evidence type="ECO:0008006" key="4">
    <source>
        <dbReference type="Google" id="ProtNLM"/>
    </source>
</evidence>
<dbReference type="InterPro" id="IPR009923">
    <property type="entry name" value="Dodecin"/>
</dbReference>
<dbReference type="InterPro" id="IPR025543">
    <property type="entry name" value="Dodecin-like"/>
</dbReference>
<dbReference type="InterPro" id="IPR036694">
    <property type="entry name" value="Dodecin-like_sf"/>
</dbReference>
<dbReference type="PANTHER" id="PTHR39324:SF1">
    <property type="entry name" value="CALCIUM DODECIN"/>
    <property type="match status" value="1"/>
</dbReference>
<dbReference type="SUPFAM" id="SSF89807">
    <property type="entry name" value="Dodecin-like"/>
    <property type="match status" value="1"/>
</dbReference>
<dbReference type="Proteomes" id="UP000647172">
    <property type="component" value="Unassembled WGS sequence"/>
</dbReference>
<protein>
    <recommendedName>
        <fullName evidence="4">Dodecin domain-containing protein</fullName>
    </recommendedName>
</protein>
<gene>
    <name evidence="2" type="ORF">Ani05nite_12350</name>
</gene>
<evidence type="ECO:0000313" key="3">
    <source>
        <dbReference type="Proteomes" id="UP000647172"/>
    </source>
</evidence>
<dbReference type="Gene3D" id="3.30.1660.10">
    <property type="entry name" value="Flavin-binding protein dodecin"/>
    <property type="match status" value="1"/>
</dbReference>
<organism evidence="2 3">
    <name type="scientific">Actinoplanes nipponensis</name>
    <dbReference type="NCBI Taxonomy" id="135950"/>
    <lineage>
        <taxon>Bacteria</taxon>
        <taxon>Bacillati</taxon>
        <taxon>Actinomycetota</taxon>
        <taxon>Actinomycetes</taxon>
        <taxon>Micromonosporales</taxon>
        <taxon>Micromonosporaceae</taxon>
        <taxon>Actinoplanes</taxon>
    </lineage>
</organism>
<accession>A0A919JEH2</accession>
<keyword evidence="3" id="KW-1185">Reference proteome</keyword>
<evidence type="ECO:0000256" key="1">
    <source>
        <dbReference type="SAM" id="MobiDB-lite"/>
    </source>
</evidence>
<dbReference type="PANTHER" id="PTHR39324">
    <property type="entry name" value="CALCIUM DODECIN"/>
    <property type="match status" value="1"/>
</dbReference>